<dbReference type="EMBL" id="RKLT01000011">
    <property type="protein sequence ID" value="MBX0296826.1"/>
    <property type="molecule type" value="Genomic_DNA"/>
</dbReference>
<reference evidence="2 3" key="1">
    <citation type="submission" date="2021-06" db="EMBL/GenBank/DDBJ databases">
        <title>Halomicroarcula sp. a new haloarchaeum isolated from saline soil.</title>
        <authorList>
            <person name="Duran-Viseras A."/>
            <person name="Sanchez-Porro C."/>
            <person name="Ventosa A."/>
        </authorList>
    </citation>
    <scope>NUCLEOTIDE SEQUENCE [LARGE SCALE GENOMIC DNA]</scope>
    <source>
        <strain evidence="2 3">F27</strain>
    </source>
</reference>
<dbReference type="RefSeq" id="WP_220581420.1">
    <property type="nucleotide sequence ID" value="NZ_RKLT01000011.1"/>
</dbReference>
<keyword evidence="1" id="KW-0472">Membrane</keyword>
<protein>
    <submittedName>
        <fullName evidence="2">Uncharacterized protein</fullName>
    </submittedName>
</protein>
<dbReference type="Proteomes" id="UP001430455">
    <property type="component" value="Unassembled WGS sequence"/>
</dbReference>
<dbReference type="AlphaFoldDB" id="A0AAW4PEP3"/>
<evidence type="ECO:0000313" key="3">
    <source>
        <dbReference type="Proteomes" id="UP001430455"/>
    </source>
</evidence>
<keyword evidence="1" id="KW-0812">Transmembrane</keyword>
<proteinExistence type="predicted"/>
<evidence type="ECO:0000256" key="1">
    <source>
        <dbReference type="SAM" id="Phobius"/>
    </source>
</evidence>
<evidence type="ECO:0000313" key="2">
    <source>
        <dbReference type="EMBL" id="MBX0296826.1"/>
    </source>
</evidence>
<accession>A0AAW4PEP3</accession>
<feature type="transmembrane region" description="Helical" evidence="1">
    <location>
        <begin position="23"/>
        <end position="45"/>
    </location>
</feature>
<gene>
    <name evidence="2" type="ORF">EGH23_18260</name>
</gene>
<sequence length="66" mass="7067">MDICTAPIILHGGAGLEITLFEYLFRVGLYLLAFSSIAGIVFWGIDVIRSTHPELVDAGGDGKNDS</sequence>
<keyword evidence="1" id="KW-1133">Transmembrane helix</keyword>
<keyword evidence="3" id="KW-1185">Reference proteome</keyword>
<name>A0AAW4PEP3_9EURY</name>
<organism evidence="2 3">
    <name type="scientific">Haloarcula nitratireducens</name>
    <dbReference type="NCBI Taxonomy" id="2487749"/>
    <lineage>
        <taxon>Archaea</taxon>
        <taxon>Methanobacteriati</taxon>
        <taxon>Methanobacteriota</taxon>
        <taxon>Stenosarchaea group</taxon>
        <taxon>Halobacteria</taxon>
        <taxon>Halobacteriales</taxon>
        <taxon>Haloarculaceae</taxon>
        <taxon>Haloarcula</taxon>
    </lineage>
</organism>
<comment type="caution">
    <text evidence="2">The sequence shown here is derived from an EMBL/GenBank/DDBJ whole genome shotgun (WGS) entry which is preliminary data.</text>
</comment>